<evidence type="ECO:0000313" key="1">
    <source>
        <dbReference type="EMBL" id="ERL87123.1"/>
    </source>
</evidence>
<sequence length="97" mass="11630">MLGLQYQPRYGMVDHECWPSSKYVSIDIPDYKVTKPLDYYDSWPAYWYIYTPLRPFRTYLNNLLLRDLRTTQVCSYILVKTTNKSTQAPNDLTTQYE</sequence>
<dbReference type="OrthoDB" id="8194914at2759"/>
<proteinExistence type="predicted"/>
<accession>U4U452</accession>
<dbReference type="AlphaFoldDB" id="U4U452"/>
<protein>
    <submittedName>
        <fullName evidence="1">Uncharacterized protein</fullName>
    </submittedName>
</protein>
<dbReference type="EMBL" id="KB631919">
    <property type="protein sequence ID" value="ERL87123.1"/>
    <property type="molecule type" value="Genomic_DNA"/>
</dbReference>
<evidence type="ECO:0000313" key="2">
    <source>
        <dbReference type="Proteomes" id="UP000030742"/>
    </source>
</evidence>
<gene>
    <name evidence="1" type="ORF">D910_04523</name>
</gene>
<name>U4U452_DENPD</name>
<organism evidence="1 2">
    <name type="scientific">Dendroctonus ponderosae</name>
    <name type="common">Mountain pine beetle</name>
    <dbReference type="NCBI Taxonomy" id="77166"/>
    <lineage>
        <taxon>Eukaryota</taxon>
        <taxon>Metazoa</taxon>
        <taxon>Ecdysozoa</taxon>
        <taxon>Arthropoda</taxon>
        <taxon>Hexapoda</taxon>
        <taxon>Insecta</taxon>
        <taxon>Pterygota</taxon>
        <taxon>Neoptera</taxon>
        <taxon>Endopterygota</taxon>
        <taxon>Coleoptera</taxon>
        <taxon>Polyphaga</taxon>
        <taxon>Cucujiformia</taxon>
        <taxon>Curculionidae</taxon>
        <taxon>Scolytinae</taxon>
        <taxon>Dendroctonus</taxon>
    </lineage>
</organism>
<dbReference type="Proteomes" id="UP000030742">
    <property type="component" value="Unassembled WGS sequence"/>
</dbReference>
<reference evidence="1 2" key="1">
    <citation type="journal article" date="2013" name="Genome Biol.">
        <title>Draft genome of the mountain pine beetle, Dendroctonus ponderosae Hopkins, a major forest pest.</title>
        <authorList>
            <person name="Keeling C.I."/>
            <person name="Yuen M.M."/>
            <person name="Liao N.Y."/>
            <person name="Docking T.R."/>
            <person name="Chan S.K."/>
            <person name="Taylor G.A."/>
            <person name="Palmquist D.L."/>
            <person name="Jackman S.D."/>
            <person name="Nguyen A."/>
            <person name="Li M."/>
            <person name="Henderson H."/>
            <person name="Janes J.K."/>
            <person name="Zhao Y."/>
            <person name="Pandoh P."/>
            <person name="Moore R."/>
            <person name="Sperling F.A."/>
            <person name="Huber D.P."/>
            <person name="Birol I."/>
            <person name="Jones S.J."/>
            <person name="Bohlmann J."/>
        </authorList>
    </citation>
    <scope>NUCLEOTIDE SEQUENCE</scope>
</reference>